<evidence type="ECO:0000313" key="3">
    <source>
        <dbReference type="EMBL" id="KAF0752553.1"/>
    </source>
</evidence>
<organism evidence="3 4">
    <name type="scientific">Aphanomyces astaci</name>
    <name type="common">Crayfish plague agent</name>
    <dbReference type="NCBI Taxonomy" id="112090"/>
    <lineage>
        <taxon>Eukaryota</taxon>
        <taxon>Sar</taxon>
        <taxon>Stramenopiles</taxon>
        <taxon>Oomycota</taxon>
        <taxon>Saprolegniomycetes</taxon>
        <taxon>Saprolegniales</taxon>
        <taxon>Verrucalvaceae</taxon>
        <taxon>Aphanomyces</taxon>
    </lineage>
</organism>
<protein>
    <recommendedName>
        <fullName evidence="5">G-protein coupled receptors family 3 profile domain-containing protein</fullName>
    </recommendedName>
</protein>
<keyword evidence="2" id="KW-0812">Transmembrane</keyword>
<dbReference type="Proteomes" id="UP000469452">
    <property type="component" value="Unassembled WGS sequence"/>
</dbReference>
<sequence>MVVDFPHPVTVTGPSTDFHGDVDTQQCSSSQFIFPAFSMFWKGLVTCGGVYVAFQIRQADSDFQESTWMFASSCIVVVGGGVLLIVTYAATMPATSVFLFQAAVVMGGSYDGNCVAVMTLMLVPKLLKLHAVTPIEVFASRKSTASSVRLMSSKKQLKLNSQRQSSGSLQAPTSAVRVQSSGASQDLGRDATSVASVASSL</sequence>
<evidence type="ECO:0000256" key="1">
    <source>
        <dbReference type="SAM" id="MobiDB-lite"/>
    </source>
</evidence>
<feature type="transmembrane region" description="Helical" evidence="2">
    <location>
        <begin position="66"/>
        <end position="91"/>
    </location>
</feature>
<comment type="caution">
    <text evidence="3">The sequence shown here is derived from an EMBL/GenBank/DDBJ whole genome shotgun (WGS) entry which is preliminary data.</text>
</comment>
<feature type="transmembrane region" description="Helical" evidence="2">
    <location>
        <begin position="32"/>
        <end position="54"/>
    </location>
</feature>
<accession>A0A6A5A169</accession>
<reference evidence="3 4" key="1">
    <citation type="submission" date="2019-06" db="EMBL/GenBank/DDBJ databases">
        <title>Genomics analysis of Aphanomyces spp. identifies a new class of oomycete effector associated with host adaptation.</title>
        <authorList>
            <person name="Gaulin E."/>
        </authorList>
    </citation>
    <scope>NUCLEOTIDE SEQUENCE [LARGE SCALE GENOMIC DNA]</scope>
    <source>
        <strain evidence="3 4">E</strain>
    </source>
</reference>
<evidence type="ECO:0008006" key="5">
    <source>
        <dbReference type="Google" id="ProtNLM"/>
    </source>
</evidence>
<feature type="compositionally biased region" description="Polar residues" evidence="1">
    <location>
        <begin position="155"/>
        <end position="184"/>
    </location>
</feature>
<evidence type="ECO:0000313" key="4">
    <source>
        <dbReference type="Proteomes" id="UP000469452"/>
    </source>
</evidence>
<keyword evidence="2" id="KW-1133">Transmembrane helix</keyword>
<feature type="region of interest" description="Disordered" evidence="1">
    <location>
        <begin position="155"/>
        <end position="201"/>
    </location>
</feature>
<gene>
    <name evidence="3" type="ORF">AaE_005993</name>
</gene>
<name>A0A6A5A169_APHAT</name>
<dbReference type="VEuPathDB" id="FungiDB:H257_16941"/>
<dbReference type="EMBL" id="VJMI01011528">
    <property type="protein sequence ID" value="KAF0752553.1"/>
    <property type="molecule type" value="Genomic_DNA"/>
</dbReference>
<keyword evidence="2" id="KW-0472">Membrane</keyword>
<proteinExistence type="predicted"/>
<evidence type="ECO:0000256" key="2">
    <source>
        <dbReference type="SAM" id="Phobius"/>
    </source>
</evidence>
<dbReference type="AlphaFoldDB" id="A0A6A5A169"/>